<feature type="compositionally biased region" description="Basic and acidic residues" evidence="1">
    <location>
        <begin position="103"/>
        <end position="115"/>
    </location>
</feature>
<dbReference type="OrthoDB" id="10264920at2759"/>
<gene>
    <name evidence="2" type="primary">Dana\GF19421</name>
    <name evidence="2" type="synonym">dana_GLEANR_21462</name>
    <name evidence="2" type="ORF">GF19421</name>
</gene>
<dbReference type="STRING" id="7217.B3MXL4"/>
<dbReference type="HOGENOM" id="CLU_069466_0_0_1"/>
<sequence length="281" mass="32097">MAALRRQHAGRDFLQENKNNVSRMETNGRCLAAANARRVPLWRPVVLHYPEKLRPHSQTIQRRTRHYHAASYETPDLRSGLAYPYGFKDNHRRRVPPPCGCELHKRDQQDQERARAQGGWIDPKREQKQKLQHQMRRKCCHECHCKQEVDRLAAGAEAEAKQEIAPPAEAPPPAEDTMSMCSRVSRMSGRSKKSSVQEEKQDAPLSARSGASAKTLRSKRSPSQESIRSNATVRSNMSGISRQSTTSKKSGVSQGSRKSQLMLDYAIHMFDQPHLEMYYKR</sequence>
<organism evidence="2 3">
    <name type="scientific">Drosophila ananassae</name>
    <name type="common">Fruit fly</name>
    <dbReference type="NCBI Taxonomy" id="7217"/>
    <lineage>
        <taxon>Eukaryota</taxon>
        <taxon>Metazoa</taxon>
        <taxon>Ecdysozoa</taxon>
        <taxon>Arthropoda</taxon>
        <taxon>Hexapoda</taxon>
        <taxon>Insecta</taxon>
        <taxon>Pterygota</taxon>
        <taxon>Neoptera</taxon>
        <taxon>Endopterygota</taxon>
        <taxon>Diptera</taxon>
        <taxon>Brachycera</taxon>
        <taxon>Muscomorpha</taxon>
        <taxon>Ephydroidea</taxon>
        <taxon>Drosophilidae</taxon>
        <taxon>Drosophila</taxon>
        <taxon>Sophophora</taxon>
    </lineage>
</organism>
<name>B3MXL4_DROAN</name>
<evidence type="ECO:0000313" key="2">
    <source>
        <dbReference type="EMBL" id="EDV38479.2"/>
    </source>
</evidence>
<feature type="region of interest" description="Disordered" evidence="1">
    <location>
        <begin position="156"/>
        <end position="257"/>
    </location>
</feature>
<keyword evidence="3" id="KW-1185">Reference proteome</keyword>
<feature type="region of interest" description="Disordered" evidence="1">
    <location>
        <begin position="1"/>
        <end position="20"/>
    </location>
</feature>
<feature type="compositionally biased region" description="Polar residues" evidence="1">
    <location>
        <begin position="221"/>
        <end position="257"/>
    </location>
</feature>
<evidence type="ECO:0000256" key="1">
    <source>
        <dbReference type="SAM" id="MobiDB-lite"/>
    </source>
</evidence>
<feature type="region of interest" description="Disordered" evidence="1">
    <location>
        <begin position="103"/>
        <end position="129"/>
    </location>
</feature>
<dbReference type="AlphaFoldDB" id="B3MXL4"/>
<reference evidence="2 3" key="1">
    <citation type="journal article" date="2007" name="Nature">
        <title>Evolution of genes and genomes on the Drosophila phylogeny.</title>
        <authorList>
            <consortium name="Drosophila 12 Genomes Consortium"/>
            <person name="Clark A.G."/>
            <person name="Eisen M.B."/>
            <person name="Smith D.R."/>
            <person name="Bergman C.M."/>
            <person name="Oliver B."/>
            <person name="Markow T.A."/>
            <person name="Kaufman T.C."/>
            <person name="Kellis M."/>
            <person name="Gelbart W."/>
            <person name="Iyer V.N."/>
            <person name="Pollard D.A."/>
            <person name="Sackton T.B."/>
            <person name="Larracuente A.M."/>
            <person name="Singh N.D."/>
            <person name="Abad J.P."/>
            <person name="Abt D.N."/>
            <person name="Adryan B."/>
            <person name="Aguade M."/>
            <person name="Akashi H."/>
            <person name="Anderson W.W."/>
            <person name="Aquadro C.F."/>
            <person name="Ardell D.H."/>
            <person name="Arguello R."/>
            <person name="Artieri C.G."/>
            <person name="Barbash D.A."/>
            <person name="Barker D."/>
            <person name="Barsanti P."/>
            <person name="Batterham P."/>
            <person name="Batzoglou S."/>
            <person name="Begun D."/>
            <person name="Bhutkar A."/>
            <person name="Blanco E."/>
            <person name="Bosak S.A."/>
            <person name="Bradley R.K."/>
            <person name="Brand A.D."/>
            <person name="Brent M.R."/>
            <person name="Brooks A.N."/>
            <person name="Brown R.H."/>
            <person name="Butlin R.K."/>
            <person name="Caggese C."/>
            <person name="Calvi B.R."/>
            <person name="Bernardo de Carvalho A."/>
            <person name="Caspi A."/>
            <person name="Castrezana S."/>
            <person name="Celniker S.E."/>
            <person name="Chang J.L."/>
            <person name="Chapple C."/>
            <person name="Chatterji S."/>
            <person name="Chinwalla A."/>
            <person name="Civetta A."/>
            <person name="Clifton S.W."/>
            <person name="Comeron J.M."/>
            <person name="Costello J.C."/>
            <person name="Coyne J.A."/>
            <person name="Daub J."/>
            <person name="David R.G."/>
            <person name="Delcher A.L."/>
            <person name="Delehaunty K."/>
            <person name="Do C.B."/>
            <person name="Ebling H."/>
            <person name="Edwards K."/>
            <person name="Eickbush T."/>
            <person name="Evans J.D."/>
            <person name="Filipski A."/>
            <person name="Findeiss S."/>
            <person name="Freyhult E."/>
            <person name="Fulton L."/>
            <person name="Fulton R."/>
            <person name="Garcia A.C."/>
            <person name="Gardiner A."/>
            <person name="Garfield D.A."/>
            <person name="Garvin B.E."/>
            <person name="Gibson G."/>
            <person name="Gilbert D."/>
            <person name="Gnerre S."/>
            <person name="Godfrey J."/>
            <person name="Good R."/>
            <person name="Gotea V."/>
            <person name="Gravely B."/>
            <person name="Greenberg A.J."/>
            <person name="Griffiths-Jones S."/>
            <person name="Gross S."/>
            <person name="Guigo R."/>
            <person name="Gustafson E.A."/>
            <person name="Haerty W."/>
            <person name="Hahn M.W."/>
            <person name="Halligan D.L."/>
            <person name="Halpern A.L."/>
            <person name="Halter G.M."/>
            <person name="Han M.V."/>
            <person name="Heger A."/>
            <person name="Hillier L."/>
            <person name="Hinrichs A.S."/>
            <person name="Holmes I."/>
            <person name="Hoskins R.A."/>
            <person name="Hubisz M.J."/>
            <person name="Hultmark D."/>
            <person name="Huntley M.A."/>
            <person name="Jaffe D.B."/>
            <person name="Jagadeeshan S."/>
            <person name="Jeck W.R."/>
            <person name="Johnson J."/>
            <person name="Jones C.D."/>
            <person name="Jordan W.C."/>
            <person name="Karpen G.H."/>
            <person name="Kataoka E."/>
            <person name="Keightley P.D."/>
            <person name="Kheradpour P."/>
            <person name="Kirkness E.F."/>
            <person name="Koerich L.B."/>
            <person name="Kristiansen K."/>
            <person name="Kudrna D."/>
            <person name="Kulathinal R.J."/>
            <person name="Kumar S."/>
            <person name="Kwok R."/>
            <person name="Lander E."/>
            <person name="Langley C.H."/>
            <person name="Lapoint R."/>
            <person name="Lazzaro B.P."/>
            <person name="Lee S.J."/>
            <person name="Levesque L."/>
            <person name="Li R."/>
            <person name="Lin C.F."/>
            <person name="Lin M.F."/>
            <person name="Lindblad-Toh K."/>
            <person name="Llopart A."/>
            <person name="Long M."/>
            <person name="Low L."/>
            <person name="Lozovsky E."/>
            <person name="Lu J."/>
            <person name="Luo M."/>
            <person name="Machado C.A."/>
            <person name="Makalowski W."/>
            <person name="Marzo M."/>
            <person name="Matsuda M."/>
            <person name="Matzkin L."/>
            <person name="McAllister B."/>
            <person name="McBride C.S."/>
            <person name="McKernan B."/>
            <person name="McKernan K."/>
            <person name="Mendez-Lago M."/>
            <person name="Minx P."/>
            <person name="Mollenhauer M.U."/>
            <person name="Montooth K."/>
            <person name="Mount S.M."/>
            <person name="Mu X."/>
            <person name="Myers E."/>
            <person name="Negre B."/>
            <person name="Newfeld S."/>
            <person name="Nielsen R."/>
            <person name="Noor M.A."/>
            <person name="O'Grady P."/>
            <person name="Pachter L."/>
            <person name="Papaceit M."/>
            <person name="Parisi M.J."/>
            <person name="Parisi M."/>
            <person name="Parts L."/>
            <person name="Pedersen J.S."/>
            <person name="Pesole G."/>
            <person name="Phillippy A.M."/>
            <person name="Ponting C.P."/>
            <person name="Pop M."/>
            <person name="Porcelli D."/>
            <person name="Powell J.R."/>
            <person name="Prohaska S."/>
            <person name="Pruitt K."/>
            <person name="Puig M."/>
            <person name="Quesneville H."/>
            <person name="Ram K.R."/>
            <person name="Rand D."/>
            <person name="Rasmussen M.D."/>
            <person name="Reed L.K."/>
            <person name="Reenan R."/>
            <person name="Reily A."/>
            <person name="Remington K.A."/>
            <person name="Rieger T.T."/>
            <person name="Ritchie M.G."/>
            <person name="Robin C."/>
            <person name="Rogers Y.H."/>
            <person name="Rohde C."/>
            <person name="Rozas J."/>
            <person name="Rubenfield M.J."/>
            <person name="Ruiz A."/>
            <person name="Russo S."/>
            <person name="Salzberg S.L."/>
            <person name="Sanchez-Gracia A."/>
            <person name="Saranga D.J."/>
            <person name="Sato H."/>
            <person name="Schaeffer S.W."/>
            <person name="Schatz M.C."/>
            <person name="Schlenke T."/>
            <person name="Schwartz R."/>
            <person name="Segarra C."/>
            <person name="Singh R.S."/>
            <person name="Sirot L."/>
            <person name="Sirota M."/>
            <person name="Sisneros N.B."/>
            <person name="Smith C.D."/>
            <person name="Smith T.F."/>
            <person name="Spieth J."/>
            <person name="Stage D.E."/>
            <person name="Stark A."/>
            <person name="Stephan W."/>
            <person name="Strausberg R.L."/>
            <person name="Strempel S."/>
            <person name="Sturgill D."/>
            <person name="Sutton G."/>
            <person name="Sutton G.G."/>
            <person name="Tao W."/>
            <person name="Teichmann S."/>
            <person name="Tobari Y.N."/>
            <person name="Tomimura Y."/>
            <person name="Tsolas J.M."/>
            <person name="Valente V.L."/>
            <person name="Venter E."/>
            <person name="Venter J.C."/>
            <person name="Vicario S."/>
            <person name="Vieira F.G."/>
            <person name="Vilella A.J."/>
            <person name="Villasante A."/>
            <person name="Walenz B."/>
            <person name="Wang J."/>
            <person name="Wasserman M."/>
            <person name="Watts T."/>
            <person name="Wilson D."/>
            <person name="Wilson R.K."/>
            <person name="Wing R.A."/>
            <person name="Wolfner M.F."/>
            <person name="Wong A."/>
            <person name="Wong G.K."/>
            <person name="Wu C.I."/>
            <person name="Wu G."/>
            <person name="Yamamoto D."/>
            <person name="Yang H.P."/>
            <person name="Yang S.P."/>
            <person name="Yorke J.A."/>
            <person name="Yoshida K."/>
            <person name="Zdobnov E."/>
            <person name="Zhang P."/>
            <person name="Zhang Y."/>
            <person name="Zimin A.V."/>
            <person name="Baldwin J."/>
            <person name="Abdouelleil A."/>
            <person name="Abdulkadir J."/>
            <person name="Abebe A."/>
            <person name="Abera B."/>
            <person name="Abreu J."/>
            <person name="Acer S.C."/>
            <person name="Aftuck L."/>
            <person name="Alexander A."/>
            <person name="An P."/>
            <person name="Anderson E."/>
            <person name="Anderson S."/>
            <person name="Arachi H."/>
            <person name="Azer M."/>
            <person name="Bachantsang P."/>
            <person name="Barry A."/>
            <person name="Bayul T."/>
            <person name="Berlin A."/>
            <person name="Bessette D."/>
            <person name="Bloom T."/>
            <person name="Blye J."/>
            <person name="Boguslavskiy L."/>
            <person name="Bonnet C."/>
            <person name="Boukhgalter B."/>
            <person name="Bourzgui I."/>
            <person name="Brown A."/>
            <person name="Cahill P."/>
            <person name="Channer S."/>
            <person name="Cheshatsang Y."/>
            <person name="Chuda L."/>
            <person name="Citroen M."/>
            <person name="Collymore A."/>
            <person name="Cooke P."/>
            <person name="Costello M."/>
            <person name="D'Aco K."/>
            <person name="Daza R."/>
            <person name="De Haan G."/>
            <person name="DeGray S."/>
            <person name="DeMaso C."/>
            <person name="Dhargay N."/>
            <person name="Dooley K."/>
            <person name="Dooley E."/>
            <person name="Doricent M."/>
            <person name="Dorje P."/>
            <person name="Dorjee K."/>
            <person name="Dupes A."/>
            <person name="Elong R."/>
            <person name="Falk J."/>
            <person name="Farina A."/>
            <person name="Faro S."/>
            <person name="Ferguson D."/>
            <person name="Fisher S."/>
            <person name="Foley C.D."/>
            <person name="Franke A."/>
            <person name="Friedrich D."/>
            <person name="Gadbois L."/>
            <person name="Gearin G."/>
            <person name="Gearin C.R."/>
            <person name="Giannoukos G."/>
            <person name="Goode T."/>
            <person name="Graham J."/>
            <person name="Grandbois E."/>
            <person name="Grewal S."/>
            <person name="Gyaltsen K."/>
            <person name="Hafez N."/>
            <person name="Hagos B."/>
            <person name="Hall J."/>
            <person name="Henson C."/>
            <person name="Hollinger A."/>
            <person name="Honan T."/>
            <person name="Huard M.D."/>
            <person name="Hughes L."/>
            <person name="Hurhula B."/>
            <person name="Husby M.E."/>
            <person name="Kamat A."/>
            <person name="Kanga B."/>
            <person name="Kashin S."/>
            <person name="Khazanovich D."/>
            <person name="Kisner P."/>
            <person name="Lance K."/>
            <person name="Lara M."/>
            <person name="Lee W."/>
            <person name="Lennon N."/>
            <person name="Letendre F."/>
            <person name="LeVine R."/>
            <person name="Lipovsky A."/>
            <person name="Liu X."/>
            <person name="Liu J."/>
            <person name="Liu S."/>
            <person name="Lokyitsang T."/>
            <person name="Lokyitsang Y."/>
            <person name="Lubonja R."/>
            <person name="Lui A."/>
            <person name="MacDonald P."/>
            <person name="Magnisalis V."/>
            <person name="Maru K."/>
            <person name="Matthews C."/>
            <person name="McCusker W."/>
            <person name="McDonough S."/>
            <person name="Mehta T."/>
            <person name="Meldrim J."/>
            <person name="Meneus L."/>
            <person name="Mihai O."/>
            <person name="Mihalev A."/>
            <person name="Mihova T."/>
            <person name="Mittelman R."/>
            <person name="Mlenga V."/>
            <person name="Montmayeur A."/>
            <person name="Mulrain L."/>
            <person name="Navidi A."/>
            <person name="Naylor J."/>
            <person name="Negash T."/>
            <person name="Nguyen T."/>
            <person name="Nguyen N."/>
            <person name="Nicol R."/>
            <person name="Norbu C."/>
            <person name="Norbu N."/>
            <person name="Novod N."/>
            <person name="O'Neill B."/>
            <person name="Osman S."/>
            <person name="Markiewicz E."/>
            <person name="Oyono O.L."/>
            <person name="Patti C."/>
            <person name="Phunkhang P."/>
            <person name="Pierre F."/>
            <person name="Priest M."/>
            <person name="Raghuraman S."/>
            <person name="Rege F."/>
            <person name="Reyes R."/>
            <person name="Rise C."/>
            <person name="Rogov P."/>
            <person name="Ross K."/>
            <person name="Ryan E."/>
            <person name="Settipalli S."/>
            <person name="Shea T."/>
            <person name="Sherpa N."/>
            <person name="Shi L."/>
            <person name="Shih D."/>
            <person name="Sparrow T."/>
            <person name="Spaulding J."/>
            <person name="Stalker J."/>
            <person name="Stange-Thomann N."/>
            <person name="Stavropoulos S."/>
            <person name="Stone C."/>
            <person name="Strader C."/>
            <person name="Tesfaye S."/>
            <person name="Thomson T."/>
            <person name="Thoulutsang Y."/>
            <person name="Thoulutsang D."/>
            <person name="Topham K."/>
            <person name="Topping I."/>
            <person name="Tsamla T."/>
            <person name="Vassiliev H."/>
            <person name="Vo A."/>
            <person name="Wangchuk T."/>
            <person name="Wangdi T."/>
            <person name="Weiand M."/>
            <person name="Wilkinson J."/>
            <person name="Wilson A."/>
            <person name="Yadav S."/>
            <person name="Young G."/>
            <person name="Yu Q."/>
            <person name="Zembek L."/>
            <person name="Zhong D."/>
            <person name="Zimmer A."/>
            <person name="Zwirko Z."/>
            <person name="Jaffe D.B."/>
            <person name="Alvarez P."/>
            <person name="Brockman W."/>
            <person name="Butler J."/>
            <person name="Chin C."/>
            <person name="Gnerre S."/>
            <person name="Grabherr M."/>
            <person name="Kleber M."/>
            <person name="Mauceli E."/>
            <person name="MacCallum I."/>
        </authorList>
    </citation>
    <scope>NUCLEOTIDE SEQUENCE [LARGE SCALE GENOMIC DNA]</scope>
    <source>
        <strain evidence="3">Tucson 14024-0371.13</strain>
    </source>
</reference>
<dbReference type="InParanoid" id="B3MXL4"/>
<dbReference type="EMBL" id="CH902630">
    <property type="protein sequence ID" value="EDV38479.2"/>
    <property type="molecule type" value="Genomic_DNA"/>
</dbReference>
<dbReference type="Proteomes" id="UP000007801">
    <property type="component" value="Unassembled WGS sequence"/>
</dbReference>
<proteinExistence type="predicted"/>
<protein>
    <submittedName>
        <fullName evidence="2">Uncharacterized protein</fullName>
    </submittedName>
</protein>
<evidence type="ECO:0000313" key="3">
    <source>
        <dbReference type="Proteomes" id="UP000007801"/>
    </source>
</evidence>
<accession>B3MXL4</accession>